<evidence type="ECO:0000313" key="3">
    <source>
        <dbReference type="EMBL" id="MEE2039862.1"/>
    </source>
</evidence>
<keyword evidence="4" id="KW-1185">Reference proteome</keyword>
<sequence length="174" mass="17988">MAAKSAQNNGIPADGTVSGGEPAPTGLRDASVPARTDRVREAGADNGRTSIADHVVAKISGMAAREVRGVHQMGGGAARAFDAVRERIPGSTSTNTAARGVAVEVGERQAAVDINLVVEYGVSIPDLAGAVRRNVISAVERMTGLEVTEVNVTVDDIHLPDEGEEQTAAEPRVR</sequence>
<dbReference type="PANTHER" id="PTHR34297">
    <property type="entry name" value="HYPOTHETICAL CYTOSOLIC PROTEIN-RELATED"/>
    <property type="match status" value="1"/>
</dbReference>
<dbReference type="RefSeq" id="WP_330093623.1">
    <property type="nucleotide sequence ID" value="NZ_JAUZMY010000023.1"/>
</dbReference>
<comment type="similarity">
    <text evidence="1">Belongs to the asp23 family.</text>
</comment>
<evidence type="ECO:0000313" key="4">
    <source>
        <dbReference type="Proteomes" id="UP001356095"/>
    </source>
</evidence>
<dbReference type="Proteomes" id="UP001356095">
    <property type="component" value="Unassembled WGS sequence"/>
</dbReference>
<evidence type="ECO:0000256" key="2">
    <source>
        <dbReference type="SAM" id="MobiDB-lite"/>
    </source>
</evidence>
<reference evidence="3 4" key="1">
    <citation type="submission" date="2023-08" db="EMBL/GenBank/DDBJ databases">
        <authorList>
            <person name="Girao M."/>
            <person name="Carvalho M.F."/>
        </authorList>
    </citation>
    <scope>NUCLEOTIDE SEQUENCE [LARGE SCALE GENOMIC DNA]</scope>
    <source>
        <strain evidence="3 4">CT-R113</strain>
    </source>
</reference>
<dbReference type="Pfam" id="PF03780">
    <property type="entry name" value="Asp23"/>
    <property type="match status" value="1"/>
</dbReference>
<comment type="caution">
    <text evidence="3">The sequence shown here is derived from an EMBL/GenBank/DDBJ whole genome shotgun (WGS) entry which is preliminary data.</text>
</comment>
<dbReference type="PANTHER" id="PTHR34297:SF3">
    <property type="entry name" value="ALKALINE SHOCK PROTEIN 23"/>
    <property type="match status" value="1"/>
</dbReference>
<protein>
    <submittedName>
        <fullName evidence="3">Asp23/Gls24 family envelope stress response protein</fullName>
    </submittedName>
</protein>
<gene>
    <name evidence="3" type="ORF">Q8791_21850</name>
</gene>
<name>A0ABU7KCW0_9ACTN</name>
<feature type="compositionally biased region" description="Polar residues" evidence="2">
    <location>
        <begin position="1"/>
        <end position="10"/>
    </location>
</feature>
<organism evidence="3 4">
    <name type="scientific">Nocardiopsis codii</name>
    <dbReference type="NCBI Taxonomy" id="3065942"/>
    <lineage>
        <taxon>Bacteria</taxon>
        <taxon>Bacillati</taxon>
        <taxon>Actinomycetota</taxon>
        <taxon>Actinomycetes</taxon>
        <taxon>Streptosporangiales</taxon>
        <taxon>Nocardiopsidaceae</taxon>
        <taxon>Nocardiopsis</taxon>
    </lineage>
</organism>
<dbReference type="InterPro" id="IPR005531">
    <property type="entry name" value="Asp23"/>
</dbReference>
<dbReference type="EMBL" id="JAUZMY010000023">
    <property type="protein sequence ID" value="MEE2039862.1"/>
    <property type="molecule type" value="Genomic_DNA"/>
</dbReference>
<accession>A0ABU7KCW0</accession>
<evidence type="ECO:0000256" key="1">
    <source>
        <dbReference type="ARBA" id="ARBA00005721"/>
    </source>
</evidence>
<proteinExistence type="inferred from homology"/>
<feature type="region of interest" description="Disordered" evidence="2">
    <location>
        <begin position="1"/>
        <end position="36"/>
    </location>
</feature>